<keyword evidence="2" id="KW-0689">Ribosomal protein</keyword>
<evidence type="ECO:0000256" key="2">
    <source>
        <dbReference type="ARBA" id="ARBA00022980"/>
    </source>
</evidence>
<dbReference type="InterPro" id="IPR023674">
    <property type="entry name" value="Ribosomal_uL1-like"/>
</dbReference>
<dbReference type="CDD" id="cd00403">
    <property type="entry name" value="Ribosomal_L1"/>
    <property type="match status" value="1"/>
</dbReference>
<proteinExistence type="inferred from homology"/>
<keyword evidence="3" id="KW-0687">Ribonucleoprotein</keyword>
<dbReference type="Gene3D" id="3.30.190.20">
    <property type="match status" value="1"/>
</dbReference>
<dbReference type="Pfam" id="PF00687">
    <property type="entry name" value="Ribosomal_L1"/>
    <property type="match status" value="1"/>
</dbReference>
<dbReference type="PANTHER" id="PTHR36427:SF3">
    <property type="entry name" value="LARGE RIBOSOMAL SUBUNIT PROTEIN UL1M"/>
    <property type="match status" value="1"/>
</dbReference>
<sequence length="303" mass="33379">MMIGNTVRSARYVAIRTNNMNTTSRGYISRAHPPKMSPPGVTIMEALDKVMQEMQQRREKRLVKWNRNADVRRAKGIKDEGEYRNVDETVEFALNLNLDPRKPGQALRGSMSLPHGTGKVVKALIFVDDDDMELQLQAPKGTTVGGPKFIQGILEGTSGIDGYDRAYATPEAMSRLQKAARLLGPKGLYPNAKTDTIVTMEKLPQVLKSLDSVVTYRTDKQGIIHAGIGKGSFSSEQLLDNIRTFMNGIQEVKPTEGHGKGKKSSTNAKFYLSAFLASSKGPSQKIDLRTLDPTSTFFMATPS</sequence>
<evidence type="ECO:0008006" key="5">
    <source>
        <dbReference type="Google" id="ProtNLM"/>
    </source>
</evidence>
<dbReference type="Gene3D" id="3.40.50.790">
    <property type="match status" value="1"/>
</dbReference>
<dbReference type="GO" id="GO:0005840">
    <property type="term" value="C:ribosome"/>
    <property type="evidence" value="ECO:0007669"/>
    <property type="project" value="UniProtKB-KW"/>
</dbReference>
<dbReference type="PANTHER" id="PTHR36427">
    <property type="entry name" value="54S RIBOSOMAL PROTEIN L1, MITOCHONDRIAL"/>
    <property type="match status" value="1"/>
</dbReference>
<evidence type="ECO:0000256" key="1">
    <source>
        <dbReference type="ARBA" id="ARBA00010531"/>
    </source>
</evidence>
<evidence type="ECO:0000313" key="4">
    <source>
        <dbReference type="EMBL" id="CAD9668511.1"/>
    </source>
</evidence>
<comment type="similarity">
    <text evidence="1">Belongs to the universal ribosomal protein uL1 family.</text>
</comment>
<dbReference type="InterPro" id="IPR016095">
    <property type="entry name" value="Ribosomal_uL1_3-a/b-sand"/>
</dbReference>
<accession>A0A7S2RE48</accession>
<protein>
    <recommendedName>
        <fullName evidence="5">Ribosomal protein</fullName>
    </recommendedName>
</protein>
<evidence type="ECO:0000256" key="3">
    <source>
        <dbReference type="ARBA" id="ARBA00023274"/>
    </source>
</evidence>
<gene>
    <name evidence="4" type="ORF">EANT1437_LOCUS6255</name>
</gene>
<organism evidence="4">
    <name type="scientific">Eucampia antarctica</name>
    <dbReference type="NCBI Taxonomy" id="49252"/>
    <lineage>
        <taxon>Eukaryota</taxon>
        <taxon>Sar</taxon>
        <taxon>Stramenopiles</taxon>
        <taxon>Ochrophyta</taxon>
        <taxon>Bacillariophyta</taxon>
        <taxon>Mediophyceae</taxon>
        <taxon>Biddulphiophycidae</taxon>
        <taxon>Hemiaulales</taxon>
        <taxon>Hemiaulaceae</taxon>
        <taxon>Eucampia</taxon>
    </lineage>
</organism>
<reference evidence="4" key="1">
    <citation type="submission" date="2021-01" db="EMBL/GenBank/DDBJ databases">
        <authorList>
            <person name="Corre E."/>
            <person name="Pelletier E."/>
            <person name="Niang G."/>
            <person name="Scheremetjew M."/>
            <person name="Finn R."/>
            <person name="Kale V."/>
            <person name="Holt S."/>
            <person name="Cochrane G."/>
            <person name="Meng A."/>
            <person name="Brown T."/>
            <person name="Cohen L."/>
        </authorList>
    </citation>
    <scope>NUCLEOTIDE SEQUENCE</scope>
    <source>
        <strain evidence="4">CCMP1452</strain>
    </source>
</reference>
<dbReference type="GO" id="GO:1990904">
    <property type="term" value="C:ribonucleoprotein complex"/>
    <property type="evidence" value="ECO:0007669"/>
    <property type="project" value="UniProtKB-KW"/>
</dbReference>
<dbReference type="SUPFAM" id="SSF56808">
    <property type="entry name" value="Ribosomal protein L1"/>
    <property type="match status" value="1"/>
</dbReference>
<dbReference type="InterPro" id="IPR028364">
    <property type="entry name" value="Ribosomal_uL1/biogenesis"/>
</dbReference>
<dbReference type="EMBL" id="HBHI01012237">
    <property type="protein sequence ID" value="CAD9668511.1"/>
    <property type="molecule type" value="Transcribed_RNA"/>
</dbReference>
<dbReference type="AlphaFoldDB" id="A0A7S2RE48"/>
<name>A0A7S2RE48_9STRA</name>